<proteinExistence type="predicted"/>
<feature type="compositionally biased region" description="Polar residues" evidence="1">
    <location>
        <begin position="82"/>
        <end position="127"/>
    </location>
</feature>
<dbReference type="PANTHER" id="PTHR14611:SF4">
    <property type="entry name" value="TECTONIC-3"/>
    <property type="match status" value="1"/>
</dbReference>
<dbReference type="Pfam" id="PF25752">
    <property type="entry name" value="DUF1619_N"/>
    <property type="match status" value="1"/>
</dbReference>
<dbReference type="GO" id="GO:0060271">
    <property type="term" value="P:cilium assembly"/>
    <property type="evidence" value="ECO:0007669"/>
    <property type="project" value="TreeGrafter"/>
</dbReference>
<evidence type="ECO:0000256" key="2">
    <source>
        <dbReference type="SAM" id="SignalP"/>
    </source>
</evidence>
<dbReference type="STRING" id="109280.ENSHCOP00000026489"/>
<feature type="region of interest" description="Disordered" evidence="1">
    <location>
        <begin position="82"/>
        <end position="129"/>
    </location>
</feature>
<sequence length="231" mass="23966">MNSRQWGRLILVVFSGGCLAQTETTPTDGQAVSFATPSPGVTDRVNFSSRFPGANESINISVGSTGTPVADNQASIAATISPSAVPTNGESVNSATPSQGPTDSVNSTSLPSGTTESTSDTVGSTAPPNVGASKGNLHQFVSYYPACACDLTPGVCDIGCCCDIGDCGVADLRQYFLGCVLCRSGACIEKWQMFRTNVDSSLVTVTESLFCVQSAGKWLQLIPTRQYTVVP</sequence>
<dbReference type="Ensembl" id="ENSHCOT00000021705.1">
    <property type="protein sequence ID" value="ENSHCOP00000026489.1"/>
    <property type="gene ID" value="ENSHCOG00000017467.1"/>
</dbReference>
<reference evidence="4" key="2">
    <citation type="submission" date="2025-09" db="UniProtKB">
        <authorList>
            <consortium name="Ensembl"/>
        </authorList>
    </citation>
    <scope>IDENTIFICATION</scope>
</reference>
<reference evidence="4" key="1">
    <citation type="submission" date="2025-08" db="UniProtKB">
        <authorList>
            <consortium name="Ensembl"/>
        </authorList>
    </citation>
    <scope>IDENTIFICATION</scope>
</reference>
<organism evidence="4 5">
    <name type="scientific">Hippocampus comes</name>
    <name type="common">Tiger tail seahorse</name>
    <dbReference type="NCBI Taxonomy" id="109280"/>
    <lineage>
        <taxon>Eukaryota</taxon>
        <taxon>Metazoa</taxon>
        <taxon>Chordata</taxon>
        <taxon>Craniata</taxon>
        <taxon>Vertebrata</taxon>
        <taxon>Euteleostomi</taxon>
        <taxon>Actinopterygii</taxon>
        <taxon>Neopterygii</taxon>
        <taxon>Teleostei</taxon>
        <taxon>Neoteleostei</taxon>
        <taxon>Acanthomorphata</taxon>
        <taxon>Syngnathiaria</taxon>
        <taxon>Syngnathiformes</taxon>
        <taxon>Syngnathoidei</taxon>
        <taxon>Syngnathidae</taxon>
        <taxon>Hippocampus</taxon>
    </lineage>
</organism>
<evidence type="ECO:0000313" key="4">
    <source>
        <dbReference type="Ensembl" id="ENSHCOP00000026489.1"/>
    </source>
</evidence>
<dbReference type="GeneTree" id="ENSGT00940000177813"/>
<dbReference type="InterPro" id="IPR057724">
    <property type="entry name" value="TCTN1-3_N"/>
</dbReference>
<feature type="chain" id="PRO_5018647341" description="Tectonic-1-3 N-terminal domain-containing protein" evidence="2">
    <location>
        <begin position="21"/>
        <end position="231"/>
    </location>
</feature>
<dbReference type="GO" id="GO:0007224">
    <property type="term" value="P:smoothened signaling pathway"/>
    <property type="evidence" value="ECO:0007669"/>
    <property type="project" value="TreeGrafter"/>
</dbReference>
<name>A0A3Q2Z6Q7_HIPCM</name>
<accession>A0A3Q2Z6Q7</accession>
<keyword evidence="5" id="KW-1185">Reference proteome</keyword>
<feature type="signal peptide" evidence="2">
    <location>
        <begin position="1"/>
        <end position="20"/>
    </location>
</feature>
<dbReference type="AlphaFoldDB" id="A0A3Q2Z6Q7"/>
<feature type="domain" description="Tectonic-1-3 N-terminal" evidence="3">
    <location>
        <begin position="125"/>
        <end position="214"/>
    </location>
</feature>
<evidence type="ECO:0000259" key="3">
    <source>
        <dbReference type="Pfam" id="PF25752"/>
    </source>
</evidence>
<evidence type="ECO:0000313" key="5">
    <source>
        <dbReference type="Proteomes" id="UP000264820"/>
    </source>
</evidence>
<dbReference type="Proteomes" id="UP000264820">
    <property type="component" value="Unplaced"/>
</dbReference>
<evidence type="ECO:0000256" key="1">
    <source>
        <dbReference type="SAM" id="MobiDB-lite"/>
    </source>
</evidence>
<dbReference type="InterPro" id="IPR040354">
    <property type="entry name" value="TCTN1-3"/>
</dbReference>
<dbReference type="PANTHER" id="PTHR14611">
    <property type="entry name" value="TECTONIC FAMILY MEMBER"/>
    <property type="match status" value="1"/>
</dbReference>
<keyword evidence="2" id="KW-0732">Signal</keyword>
<protein>
    <recommendedName>
        <fullName evidence="3">Tectonic-1-3 N-terminal domain-containing protein</fullName>
    </recommendedName>
</protein>